<evidence type="ECO:0000256" key="3">
    <source>
        <dbReference type="PIRSR" id="PIRSR603782-1"/>
    </source>
</evidence>
<evidence type="ECO:0000259" key="6">
    <source>
        <dbReference type="PROSITE" id="PS51352"/>
    </source>
</evidence>
<feature type="signal peptide" evidence="5">
    <location>
        <begin position="1"/>
        <end position="23"/>
    </location>
</feature>
<dbReference type="SUPFAM" id="SSF52833">
    <property type="entry name" value="Thioredoxin-like"/>
    <property type="match status" value="1"/>
</dbReference>
<gene>
    <name evidence="7" type="ORF">B5C34_03865</name>
</gene>
<feature type="chain" id="PRO_5012284622" evidence="5">
    <location>
        <begin position="24"/>
        <end position="204"/>
    </location>
</feature>
<evidence type="ECO:0000313" key="8">
    <source>
        <dbReference type="Proteomes" id="UP000198462"/>
    </source>
</evidence>
<feature type="binding site" evidence="3">
    <location>
        <position position="75"/>
    </location>
    <ligand>
        <name>Cu cation</name>
        <dbReference type="ChEBI" id="CHEBI:23378"/>
    </ligand>
</feature>
<keyword evidence="5" id="KW-0732">Signal</keyword>
<dbReference type="GO" id="GO:0046872">
    <property type="term" value="F:metal ion binding"/>
    <property type="evidence" value="ECO:0007669"/>
    <property type="project" value="UniProtKB-KW"/>
</dbReference>
<feature type="binding site" evidence="3">
    <location>
        <position position="168"/>
    </location>
    <ligand>
        <name>Cu cation</name>
        <dbReference type="ChEBI" id="CHEBI:23378"/>
    </ligand>
</feature>
<dbReference type="PANTHER" id="PTHR12151:SF25">
    <property type="entry name" value="LINALOOL DEHYDRATASE_ISOMERASE DOMAIN-CONTAINING PROTEIN"/>
    <property type="match status" value="1"/>
</dbReference>
<dbReference type="Pfam" id="PF02630">
    <property type="entry name" value="SCO1-SenC"/>
    <property type="match status" value="1"/>
</dbReference>
<dbReference type="InterPro" id="IPR003782">
    <property type="entry name" value="SCO1/SenC"/>
</dbReference>
<dbReference type="CDD" id="cd02968">
    <property type="entry name" value="SCO"/>
    <property type="match status" value="1"/>
</dbReference>
<dbReference type="AlphaFoldDB" id="A0A219B4F8"/>
<comment type="similarity">
    <text evidence="1">Belongs to the SCO1/2 family.</text>
</comment>
<dbReference type="InterPro" id="IPR036249">
    <property type="entry name" value="Thioredoxin-like_sf"/>
</dbReference>
<keyword evidence="8" id="KW-1185">Reference proteome</keyword>
<dbReference type="PANTHER" id="PTHR12151">
    <property type="entry name" value="ELECTRON TRANSPORT PROTIN SCO1/SENC FAMILY MEMBER"/>
    <property type="match status" value="1"/>
</dbReference>
<dbReference type="PROSITE" id="PS51352">
    <property type="entry name" value="THIOREDOXIN_2"/>
    <property type="match status" value="1"/>
</dbReference>
<evidence type="ECO:0000256" key="5">
    <source>
        <dbReference type="SAM" id="SignalP"/>
    </source>
</evidence>
<dbReference type="Proteomes" id="UP000198462">
    <property type="component" value="Unassembled WGS sequence"/>
</dbReference>
<comment type="caution">
    <text evidence="7">The sequence shown here is derived from an EMBL/GenBank/DDBJ whole genome shotgun (WGS) entry which is preliminary data.</text>
</comment>
<accession>A0A219B4F8</accession>
<keyword evidence="3" id="KW-0479">Metal-binding</keyword>
<feature type="domain" description="Thioredoxin" evidence="6">
    <location>
        <begin position="37"/>
        <end position="203"/>
    </location>
</feature>
<dbReference type="RefSeq" id="WP_088711461.1">
    <property type="nucleotide sequence ID" value="NZ_NFZT01000001.1"/>
</dbReference>
<evidence type="ECO:0000256" key="4">
    <source>
        <dbReference type="PIRSR" id="PIRSR603782-2"/>
    </source>
</evidence>
<dbReference type="OrthoDB" id="9790194at2"/>
<reference evidence="8" key="1">
    <citation type="submission" date="2017-05" db="EMBL/GenBank/DDBJ databases">
        <authorList>
            <person name="Lin X."/>
        </authorList>
    </citation>
    <scope>NUCLEOTIDE SEQUENCE [LARGE SCALE GENOMIC DNA]</scope>
    <source>
        <strain evidence="8">JLT2012</strain>
    </source>
</reference>
<dbReference type="InterPro" id="IPR013766">
    <property type="entry name" value="Thioredoxin_domain"/>
</dbReference>
<evidence type="ECO:0000256" key="2">
    <source>
        <dbReference type="ARBA" id="ARBA00023008"/>
    </source>
</evidence>
<evidence type="ECO:0000313" key="7">
    <source>
        <dbReference type="EMBL" id="OWV32668.1"/>
    </source>
</evidence>
<dbReference type="Gene3D" id="3.40.30.10">
    <property type="entry name" value="Glutaredoxin"/>
    <property type="match status" value="1"/>
</dbReference>
<keyword evidence="4" id="KW-1015">Disulfide bond</keyword>
<protein>
    <submittedName>
        <fullName evidence="7">SCO family protein</fullName>
    </submittedName>
</protein>
<proteinExistence type="inferred from homology"/>
<feature type="binding site" evidence="3">
    <location>
        <position position="79"/>
    </location>
    <ligand>
        <name>Cu cation</name>
        <dbReference type="ChEBI" id="CHEBI:23378"/>
    </ligand>
</feature>
<sequence>MNIRQLGLPLRAGVLAATLVASACGGAGEEGGDRPPLAGSPIGGAFELVGGDGDLVTDEDFAGDWRLVYFGYTYCPDICPTDVQRMAGAYSQLQEEAPELAERLQPIFISIDPERDTPEAAQQFASAFNADMIGLSGSEEQVAAASDAFRTYRAKGEVRDDGFYLMDHSAYIYLLDGNGDPINFYDHSQSAADIAADIRKWMGA</sequence>
<organism evidence="7 8">
    <name type="scientific">Pacificimonas flava</name>
    <dbReference type="NCBI Taxonomy" id="1234595"/>
    <lineage>
        <taxon>Bacteria</taxon>
        <taxon>Pseudomonadati</taxon>
        <taxon>Pseudomonadota</taxon>
        <taxon>Alphaproteobacteria</taxon>
        <taxon>Sphingomonadales</taxon>
        <taxon>Sphingosinicellaceae</taxon>
        <taxon>Pacificimonas</taxon>
    </lineage>
</organism>
<dbReference type="EMBL" id="NFZT01000001">
    <property type="protein sequence ID" value="OWV32668.1"/>
    <property type="molecule type" value="Genomic_DNA"/>
</dbReference>
<name>A0A219B4F8_9SPHN</name>
<evidence type="ECO:0000256" key="1">
    <source>
        <dbReference type="ARBA" id="ARBA00010996"/>
    </source>
</evidence>
<keyword evidence="2 3" id="KW-0186">Copper</keyword>
<dbReference type="PROSITE" id="PS51257">
    <property type="entry name" value="PROKAR_LIPOPROTEIN"/>
    <property type="match status" value="1"/>
</dbReference>
<dbReference type="FunFam" id="3.40.30.10:FF:000013">
    <property type="entry name" value="Blast:Protein SCO1 homolog, mitochondrial"/>
    <property type="match status" value="1"/>
</dbReference>
<feature type="disulfide bond" description="Redox-active" evidence="4">
    <location>
        <begin position="75"/>
        <end position="79"/>
    </location>
</feature>